<accession>A0A0D2WK12</accession>
<gene>
    <name evidence="1" type="ORF">CAOG_001810</name>
</gene>
<organism evidence="1 2">
    <name type="scientific">Capsaspora owczarzaki (strain ATCC 30864)</name>
    <dbReference type="NCBI Taxonomy" id="595528"/>
    <lineage>
        <taxon>Eukaryota</taxon>
        <taxon>Filasterea</taxon>
        <taxon>Capsaspora</taxon>
    </lineage>
</organism>
<dbReference type="AlphaFoldDB" id="A0A0D2WK12"/>
<name>A0A0D2WK12_CAPO3</name>
<dbReference type="EMBL" id="KE346361">
    <property type="protein sequence ID" value="KJE90500.1"/>
    <property type="molecule type" value="Genomic_DNA"/>
</dbReference>
<keyword evidence="2" id="KW-1185">Reference proteome</keyword>
<protein>
    <submittedName>
        <fullName evidence="1">Uncharacterized protein</fullName>
    </submittedName>
</protein>
<dbReference type="Proteomes" id="UP000008743">
    <property type="component" value="Unassembled WGS sequence"/>
</dbReference>
<reference evidence="2" key="1">
    <citation type="submission" date="2011-02" db="EMBL/GenBank/DDBJ databases">
        <title>The Genome Sequence of Capsaspora owczarzaki ATCC 30864.</title>
        <authorList>
            <person name="Russ C."/>
            <person name="Cuomo C."/>
            <person name="Burger G."/>
            <person name="Gray M.W."/>
            <person name="Holland P.W.H."/>
            <person name="King N."/>
            <person name="Lang F.B.F."/>
            <person name="Roger A.J."/>
            <person name="Ruiz-Trillo I."/>
            <person name="Young S.K."/>
            <person name="Zeng Q."/>
            <person name="Gargeya S."/>
            <person name="Alvarado L."/>
            <person name="Berlin A."/>
            <person name="Chapman S.B."/>
            <person name="Chen Z."/>
            <person name="Freedman E."/>
            <person name="Gellesch M."/>
            <person name="Goldberg J."/>
            <person name="Griggs A."/>
            <person name="Gujja S."/>
            <person name="Heilman E."/>
            <person name="Heiman D."/>
            <person name="Howarth C."/>
            <person name="Mehta T."/>
            <person name="Neiman D."/>
            <person name="Pearson M."/>
            <person name="Roberts A."/>
            <person name="Saif S."/>
            <person name="Shea T."/>
            <person name="Shenoy N."/>
            <person name="Sisk P."/>
            <person name="Stolte C."/>
            <person name="Sykes S."/>
            <person name="White J."/>
            <person name="Yandava C."/>
            <person name="Haas B."/>
            <person name="Nusbaum C."/>
            <person name="Birren B."/>
        </authorList>
    </citation>
    <scope>NUCLEOTIDE SEQUENCE</scope>
    <source>
        <strain evidence="2">ATCC 30864</strain>
    </source>
</reference>
<sequence>MEARALQNDLHSRDIRVQGPVAARGGVHEQAGAATQAINTQTSCWSLCRKCHWNKARYGSIGAAIPKPRPPAAANTQAAAVRPKACRWSGVCRSVVRLACSATQPRELCYNRDARGIRRRADPRLYSCFWHWCRHDAAARHGRQLLLTMADSCMLNEAATEQPQA</sequence>
<dbReference type="InParanoid" id="A0A0D2WK12"/>
<proteinExistence type="predicted"/>
<evidence type="ECO:0000313" key="1">
    <source>
        <dbReference type="EMBL" id="KJE90500.1"/>
    </source>
</evidence>
<evidence type="ECO:0000313" key="2">
    <source>
        <dbReference type="Proteomes" id="UP000008743"/>
    </source>
</evidence>